<organism evidence="7 8">
    <name type="scientific">Actinobacillus delphinicola</name>
    <dbReference type="NCBI Taxonomy" id="51161"/>
    <lineage>
        <taxon>Bacteria</taxon>
        <taxon>Pseudomonadati</taxon>
        <taxon>Pseudomonadota</taxon>
        <taxon>Gammaproteobacteria</taxon>
        <taxon>Pasteurellales</taxon>
        <taxon>Pasteurellaceae</taxon>
        <taxon>Actinobacillus</taxon>
    </lineage>
</organism>
<dbReference type="OrthoDB" id="9775392at2"/>
<dbReference type="SUPFAM" id="SSF53850">
    <property type="entry name" value="Periplasmic binding protein-like II"/>
    <property type="match status" value="1"/>
</dbReference>
<dbReference type="GO" id="GO:0003677">
    <property type="term" value="F:DNA binding"/>
    <property type="evidence" value="ECO:0007669"/>
    <property type="project" value="UniProtKB-KW"/>
</dbReference>
<dbReference type="GO" id="GO:0003700">
    <property type="term" value="F:DNA-binding transcription factor activity"/>
    <property type="evidence" value="ECO:0007669"/>
    <property type="project" value="InterPro"/>
</dbReference>
<dbReference type="Gene3D" id="3.40.190.10">
    <property type="entry name" value="Periplasmic binding protein-like II"/>
    <property type="match status" value="2"/>
</dbReference>
<dbReference type="PRINTS" id="PR00039">
    <property type="entry name" value="HTHLYSR"/>
</dbReference>
<accession>A0A448TTZ3</accession>
<dbReference type="GO" id="GO:0032993">
    <property type="term" value="C:protein-DNA complex"/>
    <property type="evidence" value="ECO:0007669"/>
    <property type="project" value="TreeGrafter"/>
</dbReference>
<keyword evidence="8" id="KW-1185">Reference proteome</keyword>
<evidence type="ECO:0000256" key="2">
    <source>
        <dbReference type="ARBA" id="ARBA00023015"/>
    </source>
</evidence>
<evidence type="ECO:0000256" key="4">
    <source>
        <dbReference type="ARBA" id="ARBA00023159"/>
    </source>
</evidence>
<gene>
    <name evidence="7" type="primary">oxyR</name>
    <name evidence="7" type="ORF">NCTC12871_00928</name>
</gene>
<dbReference type="EMBL" id="LR134510">
    <property type="protein sequence ID" value="VEJ09467.1"/>
    <property type="molecule type" value="Genomic_DNA"/>
</dbReference>
<dbReference type="Pfam" id="PF03466">
    <property type="entry name" value="LysR_substrate"/>
    <property type="match status" value="1"/>
</dbReference>
<dbReference type="KEGG" id="adp:NCTC12871_00928"/>
<dbReference type="InterPro" id="IPR000847">
    <property type="entry name" value="LysR_HTH_N"/>
</dbReference>
<dbReference type="Gene3D" id="1.10.10.10">
    <property type="entry name" value="Winged helix-like DNA-binding domain superfamily/Winged helix DNA-binding domain"/>
    <property type="match status" value="1"/>
</dbReference>
<dbReference type="CDD" id="cd08411">
    <property type="entry name" value="PBP2_OxyR"/>
    <property type="match status" value="1"/>
</dbReference>
<proteinExistence type="inferred from homology"/>
<keyword evidence="3 7" id="KW-0238">DNA-binding</keyword>
<dbReference type="PANTHER" id="PTHR30346">
    <property type="entry name" value="TRANSCRIPTIONAL DUAL REGULATOR HCAR-RELATED"/>
    <property type="match status" value="1"/>
</dbReference>
<dbReference type="FunFam" id="1.10.10.10:FF:000001">
    <property type="entry name" value="LysR family transcriptional regulator"/>
    <property type="match status" value="1"/>
</dbReference>
<dbReference type="PANTHER" id="PTHR30346:SF26">
    <property type="entry name" value="HYDROGEN PEROXIDE-INDUCIBLE GENES ACTIVATOR"/>
    <property type="match status" value="1"/>
</dbReference>
<comment type="similarity">
    <text evidence="1">Belongs to the LysR transcriptional regulatory family.</text>
</comment>
<protein>
    <submittedName>
        <fullName evidence="7">DNA-binding transcriptional regulator OxyR</fullName>
    </submittedName>
</protein>
<keyword evidence="4" id="KW-0010">Activator</keyword>
<evidence type="ECO:0000256" key="3">
    <source>
        <dbReference type="ARBA" id="ARBA00023125"/>
    </source>
</evidence>
<dbReference type="AlphaFoldDB" id="A0A448TTZ3"/>
<evidence type="ECO:0000259" key="6">
    <source>
        <dbReference type="PROSITE" id="PS50931"/>
    </source>
</evidence>
<dbReference type="Proteomes" id="UP000279799">
    <property type="component" value="Chromosome"/>
</dbReference>
<feature type="domain" description="HTH lysR-type" evidence="6">
    <location>
        <begin position="1"/>
        <end position="58"/>
    </location>
</feature>
<dbReference type="InterPro" id="IPR036390">
    <property type="entry name" value="WH_DNA-bd_sf"/>
</dbReference>
<keyword evidence="2" id="KW-0805">Transcription regulation</keyword>
<dbReference type="InterPro" id="IPR005119">
    <property type="entry name" value="LysR_subst-bd"/>
</dbReference>
<dbReference type="SUPFAM" id="SSF46785">
    <property type="entry name" value="Winged helix' DNA-binding domain"/>
    <property type="match status" value="1"/>
</dbReference>
<evidence type="ECO:0000313" key="7">
    <source>
        <dbReference type="EMBL" id="VEJ09467.1"/>
    </source>
</evidence>
<name>A0A448TTZ3_9PAST</name>
<dbReference type="NCBIfam" id="NF008361">
    <property type="entry name" value="PRK11151.1"/>
    <property type="match status" value="1"/>
</dbReference>
<evidence type="ECO:0000256" key="1">
    <source>
        <dbReference type="ARBA" id="ARBA00009437"/>
    </source>
</evidence>
<evidence type="ECO:0000256" key="5">
    <source>
        <dbReference type="ARBA" id="ARBA00023163"/>
    </source>
</evidence>
<keyword evidence="5" id="KW-0804">Transcription</keyword>
<dbReference type="Pfam" id="PF00126">
    <property type="entry name" value="HTH_1"/>
    <property type="match status" value="1"/>
</dbReference>
<dbReference type="RefSeq" id="WP_126599423.1">
    <property type="nucleotide sequence ID" value="NZ_LR134510.1"/>
</dbReference>
<dbReference type="PROSITE" id="PS50931">
    <property type="entry name" value="HTH_LYSR"/>
    <property type="match status" value="1"/>
</dbReference>
<dbReference type="InterPro" id="IPR036388">
    <property type="entry name" value="WH-like_DNA-bd_sf"/>
</dbReference>
<evidence type="ECO:0000313" key="8">
    <source>
        <dbReference type="Proteomes" id="UP000279799"/>
    </source>
</evidence>
<dbReference type="FunFam" id="3.40.190.10:FF:000027">
    <property type="entry name" value="DNA-binding transcriptional regulator OxyR"/>
    <property type="match status" value="1"/>
</dbReference>
<sequence length="305" mass="34193">MNVRDLEYLVALAEYKHFRRAADACKVSQPTLSGQIRKLEEELNTILLERTSRKVLFTQSGLLLVDQARAILREIKQFKDMASQQGKEMSGPLHLGVIPTLGPYLLPYIVSTIKEEFPKIELFLYEAKTPQLVELLENGKLDCAILPSKAELDVFMNVSMFSEPMKLAVPKSHPFAARKTVDMKELHGKEILMLDDGHCLRDNAVGYCFTVGAVENKHYQATSLETLHNMVASGLGITLIPELAVLADRCGKVVYVPCVNPTPSREIVMIYRPGSPLRKRYERVARAISEAVIPVIKQPETKKSC</sequence>
<reference evidence="7 8" key="1">
    <citation type="submission" date="2018-12" db="EMBL/GenBank/DDBJ databases">
        <authorList>
            <consortium name="Pathogen Informatics"/>
        </authorList>
    </citation>
    <scope>NUCLEOTIDE SEQUENCE [LARGE SCALE GENOMIC DNA]</scope>
    <source>
        <strain evidence="7 8">NCTC12871</strain>
    </source>
</reference>